<organism evidence="3">
    <name type="scientific">marine sediment metagenome</name>
    <dbReference type="NCBI Taxonomy" id="412755"/>
    <lineage>
        <taxon>unclassified sequences</taxon>
        <taxon>metagenomes</taxon>
        <taxon>ecological metagenomes</taxon>
    </lineage>
</organism>
<dbReference type="AlphaFoldDB" id="X1AHX2"/>
<gene>
    <name evidence="3" type="ORF">S01H4_10947</name>
</gene>
<dbReference type="SMART" id="SM00831">
    <property type="entry name" value="Cation_ATPase_N"/>
    <property type="match status" value="1"/>
</dbReference>
<dbReference type="Pfam" id="PF00690">
    <property type="entry name" value="Cation_ATPase_N"/>
    <property type="match status" value="1"/>
</dbReference>
<evidence type="ECO:0000313" key="3">
    <source>
        <dbReference type="EMBL" id="GAG69317.1"/>
    </source>
</evidence>
<dbReference type="EMBL" id="BART01004304">
    <property type="protein sequence ID" value="GAG69317.1"/>
    <property type="molecule type" value="Genomic_DNA"/>
</dbReference>
<keyword evidence="1" id="KW-0472">Membrane</keyword>
<dbReference type="Gene3D" id="2.70.150.10">
    <property type="entry name" value="Calcium-transporting ATPase, cytoplasmic transduction domain A"/>
    <property type="match status" value="1"/>
</dbReference>
<dbReference type="Gene3D" id="1.20.1110.10">
    <property type="entry name" value="Calcium-transporting ATPase, transmembrane domain"/>
    <property type="match status" value="1"/>
</dbReference>
<dbReference type="Pfam" id="PF00122">
    <property type="entry name" value="E1-E2_ATPase"/>
    <property type="match status" value="1"/>
</dbReference>
<evidence type="ECO:0000256" key="1">
    <source>
        <dbReference type="SAM" id="Phobius"/>
    </source>
</evidence>
<dbReference type="SUPFAM" id="SSF81665">
    <property type="entry name" value="Calcium ATPase, transmembrane domain M"/>
    <property type="match status" value="1"/>
</dbReference>
<dbReference type="PANTHER" id="PTHR42861">
    <property type="entry name" value="CALCIUM-TRANSPORTING ATPASE"/>
    <property type="match status" value="1"/>
</dbReference>
<dbReference type="SUPFAM" id="SSF81653">
    <property type="entry name" value="Calcium ATPase, transduction domain A"/>
    <property type="match status" value="1"/>
</dbReference>
<keyword evidence="1" id="KW-0812">Transmembrane</keyword>
<name>X1AHX2_9ZZZZ</name>
<sequence>MFKAVFDNKLEIDIEMNQTQPPSDIAYFQSIDDLVIQFQTDSNEGFKTSEIENKYLKYGYNELPKIRKSIWKIYLAPIFNFLIIILIISGAIVIILGDRTSTIITFAVVIINSITVISQQYRAQKALDALRKIAALKTIVLRDGIQFEIPTRELVPGDIILLEQGDKIGADARILELTNLTIDEA</sequence>
<reference evidence="3" key="1">
    <citation type="journal article" date="2014" name="Front. Microbiol.">
        <title>High frequency of phylogenetically diverse reductive dehalogenase-homologous genes in deep subseafloor sedimentary metagenomes.</title>
        <authorList>
            <person name="Kawai M."/>
            <person name="Futagami T."/>
            <person name="Toyoda A."/>
            <person name="Takaki Y."/>
            <person name="Nishi S."/>
            <person name="Hori S."/>
            <person name="Arai W."/>
            <person name="Tsubouchi T."/>
            <person name="Morono Y."/>
            <person name="Uchiyama I."/>
            <person name="Ito T."/>
            <person name="Fujiyama A."/>
            <person name="Inagaki F."/>
            <person name="Takami H."/>
        </authorList>
    </citation>
    <scope>NUCLEOTIDE SEQUENCE</scope>
    <source>
        <strain evidence="3">Expedition CK06-06</strain>
    </source>
</reference>
<feature type="transmembrane region" description="Helical" evidence="1">
    <location>
        <begin position="73"/>
        <end position="97"/>
    </location>
</feature>
<protein>
    <recommendedName>
        <fullName evidence="2">Cation-transporting P-type ATPase N-terminal domain-containing protein</fullName>
    </recommendedName>
</protein>
<accession>X1AHX2</accession>
<dbReference type="InterPro" id="IPR059000">
    <property type="entry name" value="ATPase_P-type_domA"/>
</dbReference>
<keyword evidence="1" id="KW-1133">Transmembrane helix</keyword>
<dbReference type="InterPro" id="IPR023298">
    <property type="entry name" value="ATPase_P-typ_TM_dom_sf"/>
</dbReference>
<proteinExistence type="predicted"/>
<dbReference type="InterPro" id="IPR004014">
    <property type="entry name" value="ATPase_P-typ_cation-transptr_N"/>
</dbReference>
<comment type="caution">
    <text evidence="3">The sequence shown here is derived from an EMBL/GenBank/DDBJ whole genome shotgun (WGS) entry which is preliminary data.</text>
</comment>
<feature type="non-terminal residue" evidence="3">
    <location>
        <position position="185"/>
    </location>
</feature>
<feature type="domain" description="Cation-transporting P-type ATPase N-terminal" evidence="2">
    <location>
        <begin position="25"/>
        <end position="98"/>
    </location>
</feature>
<evidence type="ECO:0000259" key="2">
    <source>
        <dbReference type="SMART" id="SM00831"/>
    </source>
</evidence>
<dbReference type="InterPro" id="IPR008250">
    <property type="entry name" value="ATPase_P-typ_transduc_dom_A_sf"/>
</dbReference>
<feature type="transmembrane region" description="Helical" evidence="1">
    <location>
        <begin position="103"/>
        <end position="121"/>
    </location>
</feature>